<evidence type="ECO:0000256" key="2">
    <source>
        <dbReference type="ARBA" id="ARBA00022553"/>
    </source>
</evidence>
<accession>A0A4V2SWS5</accession>
<dbReference type="InterPro" id="IPR036736">
    <property type="entry name" value="ACP-like_sf"/>
</dbReference>
<dbReference type="RefSeq" id="WP_132950345.1">
    <property type="nucleotide sequence ID" value="NZ_SLXU01000001.1"/>
</dbReference>
<evidence type="ECO:0000256" key="5">
    <source>
        <dbReference type="SAM" id="MobiDB-lite"/>
    </source>
</evidence>
<sequence length="2677" mass="281643">MTVELDCLVMALRGMDPVTLLRACDRAGAIGLAFAGVDRALEARLGLAGVARFGLVAEEAAAIEALAVDPPAGLSVLVLSAGLAHAASGAVAALHERGVRVLVEATGWEASLEALADRYDGFILKGHECAGLVGEQTTFILLQEFARHTDAPLYARGGITPETAAAAGLAGATGVVLDDQIVLMREAGLKDADLRRRIAALSGTETIQVEAPEGGRYLRGLAPMGSTLGAEVAAAALESPEALQGWATRLSWADGAVAPGGQGLVLAEPMRRRHGTLGRLIGAIRRAAATLPAAAAARGALARGGPLADSLGIDYPVLQGPMTRVSDVPDFALKVSQSGGLPFQALALLGGEQAADLLESTQEVMGGRPWGVGLLGFAPSGVLGPQLEAIERVRPGFAVVAGGRVNQMHWLEERGIHGFVHVATPALARHFLDEGITRFVAEGRECGGHIGPLSSFVLWAALIDEISRHPLAARSPGKIELVFAGGIHDALSAAMVATLAEPLASKGVRIGVLMGTAYLFTTEIVEAGAILPDYQDVALACTATQSLWEGPGFASRCAVTPITAEFRARKGALEAGGASVPEIREALEHYTLGRLRMATKGLARTGPDRALTQIGPEQRLAEGMYMIGQVASMHDTVVPIASLHETVCDGSVALLEERSEAGAVAAPAPAPCDIAIVGMATLLPGADTLETYWRRILGGECALRDVPADRWSALHYFDSDPSARDKVYARRGGFLEDVPFDPLKYGIPPAAIPSIDPMQMLALEVVGDALDDASAGAELAFDKERTSVVFGFSGGLGEAGLQYAVRSELGRLLGQVPAEILSRLPEWTEDSFAGLLPNVAAGRVANRYDFGGANFTVDAACGSSLAALYNAVLELESGRSDTVVAGGIDSLQSPFGYLCFSKTRALSPRGECNTFDAEGDGIVISEGLAAVVLKRLVDAERDGDRVYAVIKGVGASSDGRARGLTAPLPRGQRRALRRAYEQAGFAPSTIQLYEAHGTGTVAGDRAELETITEVLHEAKAAPRSVAIGSVKTLIGHTKAAAGVSGLIKVALGLHHKVLPPHAKVTTPNPVLTADGSPLYLSQKPRPWIVPEGQPRRAGVSAFGFGGTNFHVALEEYRNPCAPAVPVDPGLDLGLFAFAATDRAALLAAVKRLWADLEVGRFATLNAAARAVAGPWLGAHRLAFVAKSLDEATERLRAALVFLETGAAGPPAGLHHSFAPALMGGGKLAFLYSGQGSQYPDMLARTTLLDPAMVARLARADLLFAETPTGAAKELSLSRFIYPGCAFCAEDRKAQMEALTATEIAQPALGAIEAGLTDLLAGLGIRPDMVAGHSYGEIAALYAAGALSFDELIRLSEARGRAMVENGDPDKPGAMLAVAADRDATEAALSGLTEVVIANLNSPRQTVIAGTAAAIDKAAGLMDRAGLQTSRVPVSQAFHSPLMEKAGMAFSAALETVEWGTPACPVYSNVTTQPHATSAAELCAAMARHLVSPVDFVAMVRNMAQDGARVFVELGPKSVLSNRVPEILADGRVRAIALDRGSGDAASVFEALAELFVEGAPVDPGVLAARMAAPVPRPRPDAATTPQLWYLNGAYARRAADPRRDMTPPTVPVLAVPPGSAPEPQEELVFMEIKPNDPWPPASQPGGQGDILSDYHRMMAEFLRVQESVMLAYLGQGGARVPCPTMPVPAIASGPSAFPAPSVSAAPAPSPATVDDPPSPSVSSQSTPTGDDTELDKETVIARFLSVVAEKTGYPEDTLDPDQAMEADLGVDSIKRMEILGALQKVLPAGLAEPMRAEMDVIAQLPSIREIVEHVFSRMSDSTSAVATDVSGPFDLAGEAVKAADAVLPRYVQRPFHEPADHVPDDLPPDMPVIITESADGFHAVMAEALTGHGGPVLILPGAEFEAAQPARIADWLAGRGVGAAPVALIHCAGRGALPEPADFDAWAQAHRHGTKAFFSLLQVLAPNLREGGRVLSLSDRGGDFGRTTGPAETPMMAAPGNLGLVKALSLEWPGASLKAVDLDPAESQQAQASHVLRELTMRAGRREVGYCGGQRTILRTEPASLSPPVTRPVEPGPDWVIVATGGARGITAECLRPLAAFCPVLVLVGRASLPQPEPEALRGLDDAGLRAHFLAEARERGEKVKPTEIEARLRRHLADRDMAQNIRDLASLGARVDYRAADVSDPQAVETLFGELMRDHGRIDMVVHGAGLIEDRAFEKKTQDSFDRVFDTKVNAAWAVTRAAMNPALKAVAFFSSVAGRYGNPGQADYAAANETLNLYAWALKRGPLKHVRVKTINWGPWGMTTTGAGMVTEAVRRQFLSRGIGMVEAGPGREFFYKELFWSDADEVESIGWVADGESMESRVCALPPAPQAQVLGAPLVLLQGARKTAGGLGWRCDIVSAPYADHHRFDGVPVLPMAAAIQMMSELPGILGDPRTVVALEDVRLFNGVRLGEGAVELALSLSGDGAGGHVARITGQGARAKPHYGARLVMGQGLDRAKERPAPVAADWQGPDITEIYRRWLSHGPCFQTLDRVLEISETRARTLAHGTRPADLRAVEGAVAWTFDPALVDGMLQSVWIWARAIQDFSGLPLSAGVIRRHDGDPMNGPLLIETDIRDITTANNVHSDIRTFDASGALCYEIADFVVQCTTALNRLGGGWAGGLRDWDNSRPDAAE</sequence>
<dbReference type="InterPro" id="IPR016036">
    <property type="entry name" value="Malonyl_transacylase_ACP-bd"/>
</dbReference>
<dbReference type="InterPro" id="IPR049551">
    <property type="entry name" value="PKS_DH_C"/>
</dbReference>
<dbReference type="OrthoDB" id="9778690at2"/>
<dbReference type="SUPFAM" id="SSF51735">
    <property type="entry name" value="NAD(P)-binding Rossmann-fold domains"/>
    <property type="match status" value="2"/>
</dbReference>
<keyword evidence="3" id="KW-0808">Transferase</keyword>
<feature type="domain" description="Carrier" evidence="6">
    <location>
        <begin position="1730"/>
        <end position="1818"/>
    </location>
</feature>
<dbReference type="InterPro" id="IPR014043">
    <property type="entry name" value="Acyl_transferase_dom"/>
</dbReference>
<keyword evidence="10" id="KW-1185">Reference proteome</keyword>
<dbReference type="SUPFAM" id="SSF51412">
    <property type="entry name" value="Inosine monophosphate dehydrogenase (IMPDH)"/>
    <property type="match status" value="1"/>
</dbReference>
<dbReference type="EMBL" id="SLXU01000001">
    <property type="protein sequence ID" value="TCP63426.1"/>
    <property type="molecule type" value="Genomic_DNA"/>
</dbReference>
<evidence type="ECO:0000259" key="6">
    <source>
        <dbReference type="PROSITE" id="PS50075"/>
    </source>
</evidence>
<dbReference type="InterPro" id="IPR020841">
    <property type="entry name" value="PKS_Beta-ketoAc_synthase_dom"/>
</dbReference>
<dbReference type="SMART" id="SM00827">
    <property type="entry name" value="PKS_AT"/>
    <property type="match status" value="1"/>
</dbReference>
<name>A0A4V2SWS5_9RHOB</name>
<dbReference type="CDD" id="cd08953">
    <property type="entry name" value="KR_2_SDR_x"/>
    <property type="match status" value="1"/>
</dbReference>
<feature type="active site" description="Proton donor; for dehydratase activity" evidence="4">
    <location>
        <position position="2573"/>
    </location>
</feature>
<dbReference type="SMART" id="SM00825">
    <property type="entry name" value="PKS_KS"/>
    <property type="match status" value="1"/>
</dbReference>
<evidence type="ECO:0000313" key="10">
    <source>
        <dbReference type="Proteomes" id="UP000295050"/>
    </source>
</evidence>
<feature type="region of interest" description="C-terminal hotdog fold" evidence="4">
    <location>
        <begin position="2508"/>
        <end position="2657"/>
    </location>
</feature>
<dbReference type="PROSITE" id="PS50075">
    <property type="entry name" value="CARRIER"/>
    <property type="match status" value="1"/>
</dbReference>
<dbReference type="SUPFAM" id="SSF55048">
    <property type="entry name" value="Probable ACP-binding domain of malonyl-CoA ACP transacylase"/>
    <property type="match status" value="1"/>
</dbReference>
<keyword evidence="1" id="KW-0596">Phosphopantetheine</keyword>
<dbReference type="Gene3D" id="3.40.47.10">
    <property type="match status" value="1"/>
</dbReference>
<dbReference type="InterPro" id="IPR016039">
    <property type="entry name" value="Thiolase-like"/>
</dbReference>
<dbReference type="Pfam" id="PF03060">
    <property type="entry name" value="NMO"/>
    <property type="match status" value="1"/>
</dbReference>
<dbReference type="CDD" id="cd00833">
    <property type="entry name" value="PKS"/>
    <property type="match status" value="1"/>
</dbReference>
<dbReference type="Pfam" id="PF00698">
    <property type="entry name" value="Acyl_transf_1"/>
    <property type="match status" value="1"/>
</dbReference>
<dbReference type="SUPFAM" id="SSF51395">
    <property type="entry name" value="FMN-linked oxidoreductases"/>
    <property type="match status" value="1"/>
</dbReference>
<evidence type="ECO:0000313" key="9">
    <source>
        <dbReference type="EMBL" id="TCP63426.1"/>
    </source>
</evidence>
<dbReference type="InterPro" id="IPR016035">
    <property type="entry name" value="Acyl_Trfase/lysoPLipase"/>
</dbReference>
<proteinExistence type="predicted"/>
<dbReference type="Pfam" id="PF00550">
    <property type="entry name" value="PP-binding"/>
    <property type="match status" value="1"/>
</dbReference>
<dbReference type="InterPro" id="IPR009081">
    <property type="entry name" value="PP-bd_ACP"/>
</dbReference>
<evidence type="ECO:0000259" key="7">
    <source>
        <dbReference type="PROSITE" id="PS52004"/>
    </source>
</evidence>
<dbReference type="InterPro" id="IPR013968">
    <property type="entry name" value="PKS_KR"/>
</dbReference>
<dbReference type="InterPro" id="IPR057326">
    <property type="entry name" value="KR_dom"/>
</dbReference>
<dbReference type="Pfam" id="PF00109">
    <property type="entry name" value="ketoacyl-synt"/>
    <property type="match status" value="1"/>
</dbReference>
<organism evidence="9 10">
    <name type="scientific">Rhodovulum bhavnagarense</name>
    <dbReference type="NCBI Taxonomy" id="992286"/>
    <lineage>
        <taxon>Bacteria</taxon>
        <taxon>Pseudomonadati</taxon>
        <taxon>Pseudomonadota</taxon>
        <taxon>Alphaproteobacteria</taxon>
        <taxon>Rhodobacterales</taxon>
        <taxon>Paracoccaceae</taxon>
        <taxon>Rhodovulum</taxon>
    </lineage>
</organism>
<dbReference type="InterPro" id="IPR013785">
    <property type="entry name" value="Aldolase_TIM"/>
</dbReference>
<dbReference type="Pfam" id="PF08659">
    <property type="entry name" value="KR"/>
    <property type="match status" value="1"/>
</dbReference>
<dbReference type="Gene3D" id="3.10.129.110">
    <property type="entry name" value="Polyketide synthase dehydratase"/>
    <property type="match status" value="1"/>
</dbReference>
<dbReference type="Gene3D" id="3.20.20.70">
    <property type="entry name" value="Aldolase class I"/>
    <property type="match status" value="2"/>
</dbReference>
<dbReference type="GO" id="GO:0016746">
    <property type="term" value="F:acyltransferase activity"/>
    <property type="evidence" value="ECO:0007669"/>
    <property type="project" value="InterPro"/>
</dbReference>
<dbReference type="PANTHER" id="PTHR43074">
    <property type="entry name" value="OMEGA-3 POLYUNSATURATED FATTY ACID SYNTHASE PFAB-RELATED"/>
    <property type="match status" value="1"/>
</dbReference>
<evidence type="ECO:0000256" key="3">
    <source>
        <dbReference type="ARBA" id="ARBA00022679"/>
    </source>
</evidence>
<dbReference type="InterPro" id="IPR014030">
    <property type="entry name" value="Ketoacyl_synth_N"/>
</dbReference>
<feature type="compositionally biased region" description="Low complexity" evidence="5">
    <location>
        <begin position="1696"/>
        <end position="1728"/>
    </location>
</feature>
<dbReference type="PROSITE" id="PS52019">
    <property type="entry name" value="PKS_MFAS_DH"/>
    <property type="match status" value="1"/>
</dbReference>
<dbReference type="Gene3D" id="3.40.50.720">
    <property type="entry name" value="NAD(P)-binding Rossmann-like Domain"/>
    <property type="match status" value="1"/>
</dbReference>
<keyword evidence="2" id="KW-0597">Phosphoprotein</keyword>
<dbReference type="InterPro" id="IPR001227">
    <property type="entry name" value="Ac_transferase_dom_sf"/>
</dbReference>
<dbReference type="Gene3D" id="1.10.1200.10">
    <property type="entry name" value="ACP-like"/>
    <property type="match status" value="1"/>
</dbReference>
<comment type="caution">
    <text evidence="9">The sequence shown here is derived from an EMBL/GenBank/DDBJ whole genome shotgun (WGS) entry which is preliminary data.</text>
</comment>
<evidence type="ECO:0000259" key="8">
    <source>
        <dbReference type="PROSITE" id="PS52019"/>
    </source>
</evidence>
<dbReference type="Pfam" id="PF14765">
    <property type="entry name" value="PS-DH"/>
    <property type="match status" value="1"/>
</dbReference>
<feature type="region of interest" description="Disordered" evidence="5">
    <location>
        <begin position="1601"/>
        <end position="1621"/>
    </location>
</feature>
<feature type="domain" description="PKS/mFAS DH" evidence="8">
    <location>
        <begin position="2374"/>
        <end position="2657"/>
    </location>
</feature>
<dbReference type="SUPFAM" id="SSF47336">
    <property type="entry name" value="ACP-like"/>
    <property type="match status" value="1"/>
</dbReference>
<dbReference type="InterPro" id="IPR042104">
    <property type="entry name" value="PKS_dehydratase_sf"/>
</dbReference>
<gene>
    <name evidence="9" type="ORF">EV663_101695</name>
</gene>
<dbReference type="Pfam" id="PF02801">
    <property type="entry name" value="Ketoacyl-synt_C"/>
    <property type="match status" value="1"/>
</dbReference>
<feature type="region of interest" description="N-terminal hotdog fold" evidence="4">
    <location>
        <begin position="2374"/>
        <end position="2498"/>
    </location>
</feature>
<dbReference type="SUPFAM" id="SSF53901">
    <property type="entry name" value="Thiolase-like"/>
    <property type="match status" value="1"/>
</dbReference>
<evidence type="ECO:0000256" key="1">
    <source>
        <dbReference type="ARBA" id="ARBA00022450"/>
    </source>
</evidence>
<reference evidence="9 10" key="1">
    <citation type="submission" date="2019-03" db="EMBL/GenBank/DDBJ databases">
        <title>Genomic Encyclopedia of Type Strains, Phase IV (KMG-IV): sequencing the most valuable type-strain genomes for metagenomic binning, comparative biology and taxonomic classification.</title>
        <authorList>
            <person name="Goeker M."/>
        </authorList>
    </citation>
    <scope>NUCLEOTIDE SEQUENCE [LARGE SCALE GENOMIC DNA]</scope>
    <source>
        <strain evidence="9 10">DSM 24766</strain>
    </source>
</reference>
<dbReference type="SUPFAM" id="SSF52151">
    <property type="entry name" value="FabD/lysophospholipase-like"/>
    <property type="match status" value="1"/>
</dbReference>
<feature type="region of interest" description="Disordered" evidence="5">
    <location>
        <begin position="1696"/>
        <end position="1734"/>
    </location>
</feature>
<evidence type="ECO:0000256" key="4">
    <source>
        <dbReference type="PROSITE-ProRule" id="PRU01363"/>
    </source>
</evidence>
<dbReference type="Gene3D" id="3.40.366.10">
    <property type="entry name" value="Malonyl-Coenzyme A Acyl Carrier Protein, domain 2"/>
    <property type="match status" value="1"/>
</dbReference>
<dbReference type="PROSITE" id="PS52004">
    <property type="entry name" value="KS3_2"/>
    <property type="match status" value="1"/>
</dbReference>
<feature type="domain" description="Ketosynthase family 3 (KS3)" evidence="7">
    <location>
        <begin position="671"/>
        <end position="1115"/>
    </location>
</feature>
<dbReference type="Proteomes" id="UP000295050">
    <property type="component" value="Unassembled WGS sequence"/>
</dbReference>
<dbReference type="InterPro" id="IPR014031">
    <property type="entry name" value="Ketoacyl_synth_C"/>
</dbReference>
<feature type="active site" description="Proton acceptor; for dehydratase activity" evidence="4">
    <location>
        <position position="2409"/>
    </location>
</feature>
<protein>
    <submittedName>
        <fullName evidence="9">Polyketide-type polyunsaturated fatty acid synthase PfaA</fullName>
    </submittedName>
</protein>
<dbReference type="InterPro" id="IPR049900">
    <property type="entry name" value="PKS_mFAS_DH"/>
</dbReference>
<dbReference type="SMART" id="SM00822">
    <property type="entry name" value="PKS_KR"/>
    <property type="match status" value="1"/>
</dbReference>
<dbReference type="InterPro" id="IPR052568">
    <property type="entry name" value="PKS-FAS_Synthase"/>
</dbReference>
<dbReference type="InterPro" id="IPR036291">
    <property type="entry name" value="NAD(P)-bd_dom_sf"/>
</dbReference>
<dbReference type="PANTHER" id="PTHR43074:SF1">
    <property type="entry name" value="BETA-KETOACYL SYNTHASE FAMILY PROTEIN-RELATED"/>
    <property type="match status" value="1"/>
</dbReference>